<comment type="cofactor">
    <cofactor evidence="1">
        <name>Zn(2+)</name>
        <dbReference type="ChEBI" id="CHEBI:29105"/>
    </cofactor>
</comment>
<keyword evidence="7" id="KW-1185">Reference proteome</keyword>
<evidence type="ECO:0000256" key="1">
    <source>
        <dbReference type="ARBA" id="ARBA00001947"/>
    </source>
</evidence>
<keyword evidence="4" id="KW-0862">Zinc</keyword>
<reference evidence="6 7" key="1">
    <citation type="journal article" date="2016" name="Sci. Rep.">
        <title>The Dendrobium catenatum Lindl. genome sequence provides insights into polysaccharide synthase, floral development and adaptive evolution.</title>
        <authorList>
            <person name="Zhang G.Q."/>
            <person name="Xu Q."/>
            <person name="Bian C."/>
            <person name="Tsai W.C."/>
            <person name="Yeh C.M."/>
            <person name="Liu K.W."/>
            <person name="Yoshida K."/>
            <person name="Zhang L.S."/>
            <person name="Chang S.B."/>
            <person name="Chen F."/>
            <person name="Shi Y."/>
            <person name="Su Y.Y."/>
            <person name="Zhang Y.Q."/>
            <person name="Chen L.J."/>
            <person name="Yin Y."/>
            <person name="Lin M."/>
            <person name="Huang H."/>
            <person name="Deng H."/>
            <person name="Wang Z.W."/>
            <person name="Zhu S.L."/>
            <person name="Zhao X."/>
            <person name="Deng C."/>
            <person name="Niu S.C."/>
            <person name="Huang J."/>
            <person name="Wang M."/>
            <person name="Liu G.H."/>
            <person name="Yang H.J."/>
            <person name="Xiao X.J."/>
            <person name="Hsiao Y.Y."/>
            <person name="Wu W.L."/>
            <person name="Chen Y.Y."/>
            <person name="Mitsuda N."/>
            <person name="Ohme-Takagi M."/>
            <person name="Luo Y.B."/>
            <person name="Van de Peer Y."/>
            <person name="Liu Z.J."/>
        </authorList>
    </citation>
    <scope>NUCLEOTIDE SEQUENCE [LARGE SCALE GENOMIC DNA]</scope>
    <source>
        <tissue evidence="6">The whole plant</tissue>
    </source>
</reference>
<keyword evidence="5" id="KW-0560">Oxidoreductase</keyword>
<gene>
    <name evidence="6" type="ORF">MA16_Dca001297</name>
</gene>
<dbReference type="GO" id="GO:0046872">
    <property type="term" value="F:metal ion binding"/>
    <property type="evidence" value="ECO:0007669"/>
    <property type="project" value="UniProtKB-KW"/>
</dbReference>
<evidence type="ECO:0000313" key="6">
    <source>
        <dbReference type="EMBL" id="PKU76692.1"/>
    </source>
</evidence>
<evidence type="ECO:0000256" key="3">
    <source>
        <dbReference type="ARBA" id="ARBA00022723"/>
    </source>
</evidence>
<keyword evidence="3" id="KW-0479">Metal-binding</keyword>
<evidence type="ECO:0000313" key="7">
    <source>
        <dbReference type="Proteomes" id="UP000233837"/>
    </source>
</evidence>
<dbReference type="EMBL" id="KZ502537">
    <property type="protein sequence ID" value="PKU76692.1"/>
    <property type="molecule type" value="Genomic_DNA"/>
</dbReference>
<organism evidence="6 7">
    <name type="scientific">Dendrobium catenatum</name>
    <dbReference type="NCBI Taxonomy" id="906689"/>
    <lineage>
        <taxon>Eukaryota</taxon>
        <taxon>Viridiplantae</taxon>
        <taxon>Streptophyta</taxon>
        <taxon>Embryophyta</taxon>
        <taxon>Tracheophyta</taxon>
        <taxon>Spermatophyta</taxon>
        <taxon>Magnoliopsida</taxon>
        <taxon>Liliopsida</taxon>
        <taxon>Asparagales</taxon>
        <taxon>Orchidaceae</taxon>
        <taxon>Epidendroideae</taxon>
        <taxon>Malaxideae</taxon>
        <taxon>Dendrobiinae</taxon>
        <taxon>Dendrobium</taxon>
    </lineage>
</organism>
<comment type="similarity">
    <text evidence="2">Belongs to the zinc-containing alcohol dehydrogenase family.</text>
</comment>
<evidence type="ECO:0000256" key="4">
    <source>
        <dbReference type="ARBA" id="ARBA00022833"/>
    </source>
</evidence>
<proteinExistence type="inferred from homology"/>
<name>A0A2I0WM05_9ASPA</name>
<dbReference type="GO" id="GO:0016491">
    <property type="term" value="F:oxidoreductase activity"/>
    <property type="evidence" value="ECO:0007669"/>
    <property type="project" value="UniProtKB-KW"/>
</dbReference>
<dbReference type="AlphaFoldDB" id="A0A2I0WM05"/>
<dbReference type="PANTHER" id="PTHR43350">
    <property type="entry name" value="NAD-DEPENDENT ALCOHOL DEHYDROGENASE"/>
    <property type="match status" value="1"/>
</dbReference>
<protein>
    <submittedName>
        <fullName evidence="6">Uncharacterized protein</fullName>
    </submittedName>
</protein>
<accession>A0A2I0WM05</accession>
<evidence type="ECO:0000256" key="2">
    <source>
        <dbReference type="ARBA" id="ARBA00008072"/>
    </source>
</evidence>
<dbReference type="STRING" id="906689.A0A2I0WM05"/>
<sequence>MKRSPTFSFLSRFNDANQTTIEASAQDLRDANRDVDVDTRFPGFLAGFAGDSTNHSRELLILIQIKIIGSYGARARQDLPQVVKLAETGIFSLQNTVTRKCRFEEANQVYKDLDDGKIVGRAVIEITE</sequence>
<evidence type="ECO:0000256" key="5">
    <source>
        <dbReference type="ARBA" id="ARBA00023002"/>
    </source>
</evidence>
<reference evidence="6 7" key="2">
    <citation type="journal article" date="2017" name="Nature">
        <title>The Apostasia genome and the evolution of orchids.</title>
        <authorList>
            <person name="Zhang G.Q."/>
            <person name="Liu K.W."/>
            <person name="Li Z."/>
            <person name="Lohaus R."/>
            <person name="Hsiao Y.Y."/>
            <person name="Niu S.C."/>
            <person name="Wang J.Y."/>
            <person name="Lin Y.C."/>
            <person name="Xu Q."/>
            <person name="Chen L.J."/>
            <person name="Yoshida K."/>
            <person name="Fujiwara S."/>
            <person name="Wang Z.W."/>
            <person name="Zhang Y.Q."/>
            <person name="Mitsuda N."/>
            <person name="Wang M."/>
            <person name="Liu G.H."/>
            <person name="Pecoraro L."/>
            <person name="Huang H.X."/>
            <person name="Xiao X.J."/>
            <person name="Lin M."/>
            <person name="Wu X.Y."/>
            <person name="Wu W.L."/>
            <person name="Chen Y.Y."/>
            <person name="Chang S.B."/>
            <person name="Sakamoto S."/>
            <person name="Ohme-Takagi M."/>
            <person name="Yagi M."/>
            <person name="Zeng S.J."/>
            <person name="Shen C.Y."/>
            <person name="Yeh C.M."/>
            <person name="Luo Y.B."/>
            <person name="Tsai W.C."/>
            <person name="Van de Peer Y."/>
            <person name="Liu Z.J."/>
        </authorList>
    </citation>
    <scope>NUCLEOTIDE SEQUENCE [LARGE SCALE GENOMIC DNA]</scope>
    <source>
        <tissue evidence="6">The whole plant</tissue>
    </source>
</reference>
<dbReference type="Gene3D" id="3.90.180.10">
    <property type="entry name" value="Medium-chain alcohol dehydrogenases, catalytic domain"/>
    <property type="match status" value="1"/>
</dbReference>
<dbReference type="PANTHER" id="PTHR43350:SF2">
    <property type="entry name" value="GROES-LIKE ZINC-BINDING ALCOHOL DEHYDROGENASE FAMILY PROTEIN"/>
    <property type="match status" value="1"/>
</dbReference>
<dbReference type="Proteomes" id="UP000233837">
    <property type="component" value="Unassembled WGS sequence"/>
</dbReference>